<feature type="compositionally biased region" description="Polar residues" evidence="1">
    <location>
        <begin position="133"/>
        <end position="145"/>
    </location>
</feature>
<accession>A0A3N4HYE3</accession>
<evidence type="ECO:0000256" key="1">
    <source>
        <dbReference type="SAM" id="MobiDB-lite"/>
    </source>
</evidence>
<gene>
    <name evidence="2" type="ORF">BJ508DRAFT_179626</name>
</gene>
<keyword evidence="3" id="KW-1185">Reference proteome</keyword>
<dbReference type="Proteomes" id="UP000275078">
    <property type="component" value="Unassembled WGS sequence"/>
</dbReference>
<dbReference type="EMBL" id="ML119734">
    <property type="protein sequence ID" value="RPA76981.1"/>
    <property type="molecule type" value="Genomic_DNA"/>
</dbReference>
<evidence type="ECO:0000313" key="3">
    <source>
        <dbReference type="Proteomes" id="UP000275078"/>
    </source>
</evidence>
<name>A0A3N4HYE3_ASCIM</name>
<reference evidence="2 3" key="1">
    <citation type="journal article" date="2018" name="Nat. Ecol. Evol.">
        <title>Pezizomycetes genomes reveal the molecular basis of ectomycorrhizal truffle lifestyle.</title>
        <authorList>
            <person name="Murat C."/>
            <person name="Payen T."/>
            <person name="Noel B."/>
            <person name="Kuo A."/>
            <person name="Morin E."/>
            <person name="Chen J."/>
            <person name="Kohler A."/>
            <person name="Krizsan K."/>
            <person name="Balestrini R."/>
            <person name="Da Silva C."/>
            <person name="Montanini B."/>
            <person name="Hainaut M."/>
            <person name="Levati E."/>
            <person name="Barry K.W."/>
            <person name="Belfiori B."/>
            <person name="Cichocki N."/>
            <person name="Clum A."/>
            <person name="Dockter R.B."/>
            <person name="Fauchery L."/>
            <person name="Guy J."/>
            <person name="Iotti M."/>
            <person name="Le Tacon F."/>
            <person name="Lindquist E.A."/>
            <person name="Lipzen A."/>
            <person name="Malagnac F."/>
            <person name="Mello A."/>
            <person name="Molinier V."/>
            <person name="Miyauchi S."/>
            <person name="Poulain J."/>
            <person name="Riccioni C."/>
            <person name="Rubini A."/>
            <person name="Sitrit Y."/>
            <person name="Splivallo R."/>
            <person name="Traeger S."/>
            <person name="Wang M."/>
            <person name="Zifcakova L."/>
            <person name="Wipf D."/>
            <person name="Zambonelli A."/>
            <person name="Paolocci F."/>
            <person name="Nowrousian M."/>
            <person name="Ottonello S."/>
            <person name="Baldrian P."/>
            <person name="Spatafora J.W."/>
            <person name="Henrissat B."/>
            <person name="Nagy L.G."/>
            <person name="Aury J.M."/>
            <person name="Wincker P."/>
            <person name="Grigoriev I.V."/>
            <person name="Bonfante P."/>
            <person name="Martin F.M."/>
        </authorList>
    </citation>
    <scope>NUCLEOTIDE SEQUENCE [LARGE SCALE GENOMIC DNA]</scope>
    <source>
        <strain evidence="2 3">RN42</strain>
    </source>
</reference>
<evidence type="ECO:0000313" key="2">
    <source>
        <dbReference type="EMBL" id="RPA76981.1"/>
    </source>
</evidence>
<protein>
    <submittedName>
        <fullName evidence="2">Uncharacterized protein</fullName>
    </submittedName>
</protein>
<feature type="region of interest" description="Disordered" evidence="1">
    <location>
        <begin position="121"/>
        <end position="149"/>
    </location>
</feature>
<dbReference type="AlphaFoldDB" id="A0A3N4HYE3"/>
<organism evidence="2 3">
    <name type="scientific">Ascobolus immersus RN42</name>
    <dbReference type="NCBI Taxonomy" id="1160509"/>
    <lineage>
        <taxon>Eukaryota</taxon>
        <taxon>Fungi</taxon>
        <taxon>Dikarya</taxon>
        <taxon>Ascomycota</taxon>
        <taxon>Pezizomycotina</taxon>
        <taxon>Pezizomycetes</taxon>
        <taxon>Pezizales</taxon>
        <taxon>Ascobolaceae</taxon>
        <taxon>Ascobolus</taxon>
    </lineage>
</organism>
<proteinExistence type="predicted"/>
<sequence>MFASHQILTYFVRCAEIESAESSLNRSGNVSHENWIVCKGVLAAPHKCNLDGGFLCLFRSGDAGGQAGVKEIVNGIQYLLILHAFFVRIQFTSTSFTIRQNFESPQMPSITTFSAPLSALSASSAQPSPSPTKAGSTKHPTSSEAQHSEFVATRNRRIFFRLYDRPRHRLRLQIKSFSLQ</sequence>